<keyword evidence="4" id="KW-0804">Transcription</keyword>
<dbReference type="GO" id="GO:0006352">
    <property type="term" value="P:DNA-templated transcription initiation"/>
    <property type="evidence" value="ECO:0007669"/>
    <property type="project" value="InterPro"/>
</dbReference>
<dbReference type="InterPro" id="IPR014284">
    <property type="entry name" value="RNA_pol_sigma-70_dom"/>
</dbReference>
<dbReference type="CDD" id="cd06171">
    <property type="entry name" value="Sigma70_r4"/>
    <property type="match status" value="1"/>
</dbReference>
<dbReference type="InterPro" id="IPR007627">
    <property type="entry name" value="RNA_pol_sigma70_r2"/>
</dbReference>
<dbReference type="GO" id="GO:0003677">
    <property type="term" value="F:DNA binding"/>
    <property type="evidence" value="ECO:0007669"/>
    <property type="project" value="InterPro"/>
</dbReference>
<dbReference type="EMBL" id="JADINB010000079">
    <property type="protein sequence ID" value="MBO8428983.1"/>
    <property type="molecule type" value="Genomic_DNA"/>
</dbReference>
<feature type="domain" description="RNA polymerase sigma factor 70 region 4 type 2" evidence="6">
    <location>
        <begin position="117"/>
        <end position="169"/>
    </location>
</feature>
<evidence type="ECO:0000256" key="4">
    <source>
        <dbReference type="ARBA" id="ARBA00023163"/>
    </source>
</evidence>
<dbReference type="GO" id="GO:0016987">
    <property type="term" value="F:sigma factor activity"/>
    <property type="evidence" value="ECO:0007669"/>
    <property type="project" value="UniProtKB-KW"/>
</dbReference>
<evidence type="ECO:0000259" key="5">
    <source>
        <dbReference type="Pfam" id="PF04542"/>
    </source>
</evidence>
<keyword evidence="2" id="KW-0805">Transcription regulation</keyword>
<dbReference type="PANTHER" id="PTHR43133">
    <property type="entry name" value="RNA POLYMERASE ECF-TYPE SIGMA FACTO"/>
    <property type="match status" value="1"/>
</dbReference>
<dbReference type="AlphaFoldDB" id="A0A9D9DLR2"/>
<dbReference type="InterPro" id="IPR013324">
    <property type="entry name" value="RNA_pol_sigma_r3/r4-like"/>
</dbReference>
<dbReference type="Proteomes" id="UP000823635">
    <property type="component" value="Unassembled WGS sequence"/>
</dbReference>
<comment type="similarity">
    <text evidence="1">Belongs to the sigma-70 factor family. ECF subfamily.</text>
</comment>
<evidence type="ECO:0000259" key="6">
    <source>
        <dbReference type="Pfam" id="PF08281"/>
    </source>
</evidence>
<accession>A0A9D9DLR2</accession>
<protein>
    <submittedName>
        <fullName evidence="7">Sigma-70 family RNA polymerase sigma factor</fullName>
    </submittedName>
</protein>
<dbReference type="InterPro" id="IPR039425">
    <property type="entry name" value="RNA_pol_sigma-70-like"/>
</dbReference>
<dbReference type="SUPFAM" id="SSF88946">
    <property type="entry name" value="Sigma2 domain of RNA polymerase sigma factors"/>
    <property type="match status" value="1"/>
</dbReference>
<evidence type="ECO:0000256" key="2">
    <source>
        <dbReference type="ARBA" id="ARBA00023015"/>
    </source>
</evidence>
<dbReference type="InterPro" id="IPR013249">
    <property type="entry name" value="RNA_pol_sigma70_r4_t2"/>
</dbReference>
<gene>
    <name evidence="7" type="ORF">IAC68_03500</name>
</gene>
<proteinExistence type="inferred from homology"/>
<reference evidence="7" key="2">
    <citation type="journal article" date="2021" name="PeerJ">
        <title>Extensive microbial diversity within the chicken gut microbiome revealed by metagenomics and culture.</title>
        <authorList>
            <person name="Gilroy R."/>
            <person name="Ravi A."/>
            <person name="Getino M."/>
            <person name="Pursley I."/>
            <person name="Horton D.L."/>
            <person name="Alikhan N.F."/>
            <person name="Baker D."/>
            <person name="Gharbi K."/>
            <person name="Hall N."/>
            <person name="Watson M."/>
            <person name="Adriaenssens E.M."/>
            <person name="Foster-Nyarko E."/>
            <person name="Jarju S."/>
            <person name="Secka A."/>
            <person name="Antonio M."/>
            <person name="Oren A."/>
            <person name="Chaudhuri R.R."/>
            <person name="La Ragione R."/>
            <person name="Hildebrand F."/>
            <person name="Pallen M.J."/>
        </authorList>
    </citation>
    <scope>NUCLEOTIDE SEQUENCE</scope>
    <source>
        <strain evidence="7">15467</strain>
    </source>
</reference>
<dbReference type="Pfam" id="PF04542">
    <property type="entry name" value="Sigma70_r2"/>
    <property type="match status" value="1"/>
</dbReference>
<dbReference type="InterPro" id="IPR036388">
    <property type="entry name" value="WH-like_DNA-bd_sf"/>
</dbReference>
<dbReference type="Gene3D" id="1.10.1740.10">
    <property type="match status" value="1"/>
</dbReference>
<evidence type="ECO:0000313" key="7">
    <source>
        <dbReference type="EMBL" id="MBO8428983.1"/>
    </source>
</evidence>
<evidence type="ECO:0000256" key="1">
    <source>
        <dbReference type="ARBA" id="ARBA00010641"/>
    </source>
</evidence>
<dbReference type="InterPro" id="IPR013325">
    <property type="entry name" value="RNA_pol_sigma_r2"/>
</dbReference>
<dbReference type="NCBIfam" id="TIGR02937">
    <property type="entry name" value="sigma70-ECF"/>
    <property type="match status" value="1"/>
</dbReference>
<sequence length="178" mass="20944">MAKRQNSLMREGEIEKLFYKYGEKVYCSAFRILNSESDAKDIVQEVFVGLYRVKGVDSIKNMEAYLATCCTRKAIDFLRKAKRDSIFKDEYKDETTEFLIMDEDISANQENEDLLAEKIRKKMKLLPDQYRIILTLRLMEDYGYREIAEMTGLNENTVRSIYMRGKAKLIKSIKEEVI</sequence>
<dbReference type="PANTHER" id="PTHR43133:SF60">
    <property type="entry name" value="RNA POLYMERASE SIGMA FACTOR SIGV"/>
    <property type="match status" value="1"/>
</dbReference>
<evidence type="ECO:0000256" key="3">
    <source>
        <dbReference type="ARBA" id="ARBA00023082"/>
    </source>
</evidence>
<organism evidence="7 8">
    <name type="scientific">Candidatus Egerieousia excrementavium</name>
    <dbReference type="NCBI Taxonomy" id="2840778"/>
    <lineage>
        <taxon>Bacteria</taxon>
        <taxon>Pseudomonadati</taxon>
        <taxon>Bacteroidota</taxon>
        <taxon>Bacteroidia</taxon>
        <taxon>Bacteroidales</taxon>
        <taxon>Candidatus Egerieousia</taxon>
    </lineage>
</organism>
<dbReference type="Gene3D" id="1.10.10.10">
    <property type="entry name" value="Winged helix-like DNA-binding domain superfamily/Winged helix DNA-binding domain"/>
    <property type="match status" value="1"/>
</dbReference>
<name>A0A9D9DLR2_9BACT</name>
<comment type="caution">
    <text evidence="7">The sequence shown here is derived from an EMBL/GenBank/DDBJ whole genome shotgun (WGS) entry which is preliminary data.</text>
</comment>
<dbReference type="Pfam" id="PF08281">
    <property type="entry name" value="Sigma70_r4_2"/>
    <property type="match status" value="1"/>
</dbReference>
<reference evidence="7" key="1">
    <citation type="submission" date="2020-10" db="EMBL/GenBank/DDBJ databases">
        <authorList>
            <person name="Gilroy R."/>
        </authorList>
    </citation>
    <scope>NUCLEOTIDE SEQUENCE</scope>
    <source>
        <strain evidence="7">15467</strain>
    </source>
</reference>
<dbReference type="SUPFAM" id="SSF88659">
    <property type="entry name" value="Sigma3 and sigma4 domains of RNA polymerase sigma factors"/>
    <property type="match status" value="1"/>
</dbReference>
<feature type="domain" description="RNA polymerase sigma-70 region 2" evidence="5">
    <location>
        <begin position="19"/>
        <end position="83"/>
    </location>
</feature>
<evidence type="ECO:0000313" key="8">
    <source>
        <dbReference type="Proteomes" id="UP000823635"/>
    </source>
</evidence>
<keyword evidence="3" id="KW-0731">Sigma factor</keyword>